<keyword evidence="3 4" id="KW-0175">Coiled coil</keyword>
<feature type="region of interest" description="Disordered" evidence="5">
    <location>
        <begin position="907"/>
        <end position="980"/>
    </location>
</feature>
<proteinExistence type="predicted"/>
<feature type="region of interest" description="Disordered" evidence="5">
    <location>
        <begin position="78"/>
        <end position="106"/>
    </location>
</feature>
<name>A0ABP1FSI6_9CHLO</name>
<evidence type="ECO:0000256" key="2">
    <source>
        <dbReference type="ARBA" id="ARBA00023034"/>
    </source>
</evidence>
<sequence length="1106" mass="118928">MSLCWITKRAVRARDPPDEGDFLAGHWRGVSVTMFGDFNFSSGFSQLANIDISQKFEQIKKDLEANISSHIDHDALAAFTGEGGKGPAEDAPASSQPAGHLVSDAGTGVSPAFLAAPEQEAFASASQPQPEQSVSVPANSAPSEPNGHAQAPAVSPRQRSLRHPRSPRSPAAQRRANARSKPDTAERLSIRRLGAEPIAKRASIDSVAPVPVVLRMDDADRVRVSFASHDDGRQESGPTAHENGEQQQQISLGPQEQQQQETAGPADSASIFGMSREAHGDTDGWEGDIEDGADHSHTESLGDAMGTSASQSRTAEERTHSLPAAEQEPLVNNTSLEPPSPVVQQESGDHTSQDALSQSATASEAAAGAQKEQMGLQLQAVRNLSASSVEKPGTPPRLTSPKSPQPVSSAAAHDVTLRDASADQPGSMASPVMPVQPRAANGVEQDVPEASQDPPGMQQNEAEQLDLEAAQKLIVQLKASLQARELQLERNMEEVASVRGNMEQVMSKNEELARKSAAISEEDMEAVRAEFEARLGAADRKVYALTKERDALRRGADKLNSANDLVKEKDAIIQQVMEEGERLSKKQLAQENTIKKLRAELTEARSEKGSTSASLVSERQKVEAAQAAKQKAEEQLAALKQSHKAEMEAEKSHYEALLQKARSAQVEAEQAARAAAKEGLGRRVRDAEARAESLAETVEELRAGLERQRAAADYREDMLKRELADITRRGQAAEARHEELASAMPEATRPLLRQIEAMQAAAAAHLQAWAAAERSLNERLSAAEAQAAASGEKERAANERAQAATSRQAALLAALDAAREEASNTRHQAEDAQRLLLDAQHQARRLEEELGKVQILLREAIAAKEDAEATVLELRSAGEHSALAALTAAESRCADLEDRLRLAQITGSAAQPAQPGPADKDSAGNGPPAMAGPGCRWVLVKEGEEAPSAPSRQNAERDAQVARRTGSYTSTLDRAMGPSGEGARLQELITQRDEQIDSLQQQIMGLERTRDSLAEELVTAAQAVESGKGLERKLSSLKTEFEQVVQRLRSATELLGEKEERMAELAADVADMRQMYREQVEEFVEQLAQASEQNTPQPSPRPSASA</sequence>
<feature type="compositionally biased region" description="Polar residues" evidence="5">
    <location>
        <begin position="124"/>
        <end position="143"/>
    </location>
</feature>
<dbReference type="PANTHER" id="PTHR47347">
    <property type="entry name" value="GOLGIN CANDIDATE 5"/>
    <property type="match status" value="1"/>
</dbReference>
<comment type="caution">
    <text evidence="7">The sequence shown here is derived from an EMBL/GenBank/DDBJ whole genome shotgun (WGS) entry which is preliminary data.</text>
</comment>
<evidence type="ECO:0000313" key="8">
    <source>
        <dbReference type="Proteomes" id="UP001497392"/>
    </source>
</evidence>
<gene>
    <name evidence="7" type="primary">g3744</name>
    <name evidence="7" type="ORF">VP750_LOCUS3194</name>
</gene>
<feature type="coiled-coil region" evidence="4">
    <location>
        <begin position="460"/>
        <end position="522"/>
    </location>
</feature>
<reference evidence="7 8" key="1">
    <citation type="submission" date="2024-06" db="EMBL/GenBank/DDBJ databases">
        <authorList>
            <person name="Kraege A."/>
            <person name="Thomma B."/>
        </authorList>
    </citation>
    <scope>NUCLEOTIDE SEQUENCE [LARGE SCALE GENOMIC DNA]</scope>
</reference>
<feature type="region of interest" description="Disordered" evidence="5">
    <location>
        <begin position="224"/>
        <end position="458"/>
    </location>
</feature>
<feature type="coiled-coil region" evidence="4">
    <location>
        <begin position="989"/>
        <end position="1016"/>
    </location>
</feature>
<feature type="region of interest" description="Disordered" evidence="5">
    <location>
        <begin position="623"/>
        <end position="652"/>
    </location>
</feature>
<dbReference type="Pfam" id="PF12329">
    <property type="entry name" value="TMF_DNA_bd"/>
    <property type="match status" value="1"/>
</dbReference>
<dbReference type="Proteomes" id="UP001497392">
    <property type="component" value="Unassembled WGS sequence"/>
</dbReference>
<feature type="compositionally biased region" description="Basic and acidic residues" evidence="5">
    <location>
        <begin position="224"/>
        <end position="234"/>
    </location>
</feature>
<evidence type="ECO:0000313" key="7">
    <source>
        <dbReference type="EMBL" id="CAL5221535.1"/>
    </source>
</evidence>
<evidence type="ECO:0000256" key="1">
    <source>
        <dbReference type="ARBA" id="ARBA00004555"/>
    </source>
</evidence>
<feature type="compositionally biased region" description="Basic and acidic residues" evidence="5">
    <location>
        <begin position="643"/>
        <end position="652"/>
    </location>
</feature>
<dbReference type="Pfam" id="PF12325">
    <property type="entry name" value="TMF_TATA_bd"/>
    <property type="match status" value="1"/>
</dbReference>
<feature type="compositionally biased region" description="Basic and acidic residues" evidence="5">
    <location>
        <begin position="180"/>
        <end position="189"/>
    </location>
</feature>
<keyword evidence="2" id="KW-0333">Golgi apparatus</keyword>
<dbReference type="PANTHER" id="PTHR47347:SF2">
    <property type="entry name" value="GOLGIN CANDIDATE 5"/>
    <property type="match status" value="1"/>
</dbReference>
<feature type="region of interest" description="Disordered" evidence="5">
    <location>
        <begin position="1084"/>
        <end position="1106"/>
    </location>
</feature>
<dbReference type="InterPro" id="IPR022092">
    <property type="entry name" value="TMF_DNA-bd"/>
</dbReference>
<keyword evidence="8" id="KW-1185">Reference proteome</keyword>
<evidence type="ECO:0000256" key="5">
    <source>
        <dbReference type="SAM" id="MobiDB-lite"/>
    </source>
</evidence>
<feature type="compositionally biased region" description="Low complexity" evidence="5">
    <location>
        <begin position="909"/>
        <end position="934"/>
    </location>
</feature>
<feature type="region of interest" description="Disordered" evidence="5">
    <location>
        <begin position="783"/>
        <end position="803"/>
    </location>
</feature>
<feature type="coiled-coil region" evidence="4">
    <location>
        <begin position="812"/>
        <end position="906"/>
    </location>
</feature>
<feature type="compositionally biased region" description="Low complexity" evidence="5">
    <location>
        <begin position="355"/>
        <end position="369"/>
    </location>
</feature>
<feature type="region of interest" description="Disordered" evidence="5">
    <location>
        <begin position="121"/>
        <end position="191"/>
    </location>
</feature>
<feature type="compositionally biased region" description="Pro residues" evidence="5">
    <location>
        <begin position="1097"/>
        <end position="1106"/>
    </location>
</feature>
<comment type="subcellular location">
    <subcellularLocation>
        <location evidence="1">Golgi apparatus</location>
    </subcellularLocation>
</comment>
<dbReference type="InterPro" id="IPR022091">
    <property type="entry name" value="TMF_TATA-bd"/>
</dbReference>
<evidence type="ECO:0000259" key="6">
    <source>
        <dbReference type="Pfam" id="PF12325"/>
    </source>
</evidence>
<protein>
    <submittedName>
        <fullName evidence="7">G3744 protein</fullName>
    </submittedName>
</protein>
<feature type="compositionally biased region" description="Polar residues" evidence="5">
    <location>
        <begin position="245"/>
        <end position="262"/>
    </location>
</feature>
<evidence type="ECO:0000256" key="4">
    <source>
        <dbReference type="SAM" id="Coils"/>
    </source>
</evidence>
<feature type="compositionally biased region" description="Polar residues" evidence="5">
    <location>
        <begin position="330"/>
        <end position="346"/>
    </location>
</feature>
<organism evidence="7 8">
    <name type="scientific">Coccomyxa viridis</name>
    <dbReference type="NCBI Taxonomy" id="1274662"/>
    <lineage>
        <taxon>Eukaryota</taxon>
        <taxon>Viridiplantae</taxon>
        <taxon>Chlorophyta</taxon>
        <taxon>core chlorophytes</taxon>
        <taxon>Trebouxiophyceae</taxon>
        <taxon>Trebouxiophyceae incertae sedis</taxon>
        <taxon>Coccomyxaceae</taxon>
        <taxon>Coccomyxa</taxon>
    </lineage>
</organism>
<feature type="domain" description="TATA element modulatory factor 1 TATA binding" evidence="6">
    <location>
        <begin position="984"/>
        <end position="1082"/>
    </location>
</feature>
<dbReference type="EMBL" id="CAXHTA020000005">
    <property type="protein sequence ID" value="CAL5221535.1"/>
    <property type="molecule type" value="Genomic_DNA"/>
</dbReference>
<feature type="compositionally biased region" description="Low complexity" evidence="5">
    <location>
        <begin position="623"/>
        <end position="640"/>
    </location>
</feature>
<accession>A0ABP1FSI6</accession>
<evidence type="ECO:0000256" key="3">
    <source>
        <dbReference type="ARBA" id="ARBA00023054"/>
    </source>
</evidence>